<keyword evidence="14" id="KW-1185">Reference proteome</keyword>
<evidence type="ECO:0000256" key="4">
    <source>
        <dbReference type="ARBA" id="ARBA00022448"/>
    </source>
</evidence>
<proteinExistence type="inferred from homology"/>
<evidence type="ECO:0000256" key="11">
    <source>
        <dbReference type="SAM" id="MobiDB-lite"/>
    </source>
</evidence>
<comment type="similarity">
    <text evidence="3 10">Belongs to the binding-protein-dependent transport system permease family. CysTW subfamily.</text>
</comment>
<gene>
    <name evidence="13" type="primary">pstA_2</name>
    <name evidence="13" type="ORF">GCM10009716_45010</name>
</gene>
<feature type="compositionally biased region" description="Basic and acidic residues" evidence="11">
    <location>
        <begin position="1"/>
        <end position="10"/>
    </location>
</feature>
<keyword evidence="4" id="KW-0813">Transport</keyword>
<keyword evidence="8 10" id="KW-1133">Transmembrane helix</keyword>
<evidence type="ECO:0000256" key="1">
    <source>
        <dbReference type="ARBA" id="ARBA00003510"/>
    </source>
</evidence>
<dbReference type="EMBL" id="BAAAMJ010000070">
    <property type="protein sequence ID" value="GAA1932839.1"/>
    <property type="molecule type" value="Genomic_DNA"/>
</dbReference>
<feature type="transmembrane region" description="Helical" evidence="10">
    <location>
        <begin position="226"/>
        <end position="244"/>
    </location>
</feature>
<feature type="transmembrane region" description="Helical" evidence="10">
    <location>
        <begin position="344"/>
        <end position="362"/>
    </location>
</feature>
<comment type="subcellular location">
    <subcellularLocation>
        <location evidence="2 10">Cell membrane</location>
        <topology evidence="2 10">Multi-pass membrane protein</topology>
    </subcellularLocation>
</comment>
<keyword evidence="6" id="KW-0592">Phosphate transport</keyword>
<feature type="transmembrane region" description="Helical" evidence="10">
    <location>
        <begin position="104"/>
        <end position="123"/>
    </location>
</feature>
<dbReference type="InterPro" id="IPR005672">
    <property type="entry name" value="Phosphate_PstA"/>
</dbReference>
<dbReference type="PANTHER" id="PTHR42922">
    <property type="entry name" value="PHOSPHATE TRANSPORT SYSTEM PERMEASE PROTEIN PSTA"/>
    <property type="match status" value="1"/>
</dbReference>
<evidence type="ECO:0000256" key="3">
    <source>
        <dbReference type="ARBA" id="ARBA00007069"/>
    </source>
</evidence>
<dbReference type="Proteomes" id="UP001501303">
    <property type="component" value="Unassembled WGS sequence"/>
</dbReference>
<feature type="transmembrane region" description="Helical" evidence="10">
    <location>
        <begin position="276"/>
        <end position="297"/>
    </location>
</feature>
<comment type="caution">
    <text evidence="13">The sequence shown here is derived from an EMBL/GenBank/DDBJ whole genome shotgun (WGS) entry which is preliminary data.</text>
</comment>
<keyword evidence="7 10" id="KW-0812">Transmembrane</keyword>
<sequence>MNKTTLRDAQRAGSTGPQGKRSRKSGGSPAVTRPATLRQPRLPRWAPLAIITVSVALGALIGLVAGLESRVQWGLLAVIIFVAGTFALTSAVEGRRQAVDRLAGSLVWSSFVVAVLPLASLLWETIARGIPGVSWYFLTHSMNGVLSWQDGGGIYHSILGTVQQVLIASAISIPIGLLTAVYLVEYGRGRLAKAITFFVDVMTGIPSIVAGLFILSMWIMMLGFGYSGFAGAMALSILMMPIVVRSTEEMLKLVPNELREASLALGIPKWRTILKVVLPTAIGGITTGVMLALARIAGETAPLILLVFGSNMINANPFEGAQSSLPLFVYEQWAFGTESAYDRAWAAALVLIVFVMLLNLLARGIARWKAPKTGR</sequence>
<dbReference type="PANTHER" id="PTHR42922:SF1">
    <property type="entry name" value="PHOSPHATE TRANSPORT SYSTEM PERMEASE PROTEIN PSTA"/>
    <property type="match status" value="1"/>
</dbReference>
<dbReference type="RefSeq" id="WP_344265854.1">
    <property type="nucleotide sequence ID" value="NZ_BAAAMJ010000070.1"/>
</dbReference>
<evidence type="ECO:0000313" key="13">
    <source>
        <dbReference type="EMBL" id="GAA1932839.1"/>
    </source>
</evidence>
<dbReference type="Pfam" id="PF00528">
    <property type="entry name" value="BPD_transp_1"/>
    <property type="match status" value="1"/>
</dbReference>
<evidence type="ECO:0000256" key="10">
    <source>
        <dbReference type="RuleBase" id="RU363043"/>
    </source>
</evidence>
<reference evidence="13 14" key="1">
    <citation type="journal article" date="2019" name="Int. J. Syst. Evol. Microbiol.">
        <title>The Global Catalogue of Microorganisms (GCM) 10K type strain sequencing project: providing services to taxonomists for standard genome sequencing and annotation.</title>
        <authorList>
            <consortium name="The Broad Institute Genomics Platform"/>
            <consortium name="The Broad Institute Genome Sequencing Center for Infectious Disease"/>
            <person name="Wu L."/>
            <person name="Ma J."/>
        </authorList>
    </citation>
    <scope>NUCLEOTIDE SEQUENCE [LARGE SCALE GENOMIC DNA]</scope>
    <source>
        <strain evidence="13 14">JCM 13581</strain>
    </source>
</reference>
<feature type="transmembrane region" description="Helical" evidence="10">
    <location>
        <begin position="196"/>
        <end position="220"/>
    </location>
</feature>
<evidence type="ECO:0000256" key="2">
    <source>
        <dbReference type="ARBA" id="ARBA00004651"/>
    </source>
</evidence>
<evidence type="ECO:0000256" key="5">
    <source>
        <dbReference type="ARBA" id="ARBA00022475"/>
    </source>
</evidence>
<evidence type="ECO:0000256" key="8">
    <source>
        <dbReference type="ARBA" id="ARBA00022989"/>
    </source>
</evidence>
<comment type="function">
    <text evidence="1">Part of the binding-protein-dependent transport system for phosphate; probably responsible for the translocation of the substrate across the membrane.</text>
</comment>
<dbReference type="InterPro" id="IPR035906">
    <property type="entry name" value="MetI-like_sf"/>
</dbReference>
<organism evidence="13 14">
    <name type="scientific">Streptomyces sodiiphilus</name>
    <dbReference type="NCBI Taxonomy" id="226217"/>
    <lineage>
        <taxon>Bacteria</taxon>
        <taxon>Bacillati</taxon>
        <taxon>Actinomycetota</taxon>
        <taxon>Actinomycetes</taxon>
        <taxon>Kitasatosporales</taxon>
        <taxon>Streptomycetaceae</taxon>
        <taxon>Streptomyces</taxon>
    </lineage>
</organism>
<dbReference type="PROSITE" id="PS50928">
    <property type="entry name" value="ABC_TM1"/>
    <property type="match status" value="1"/>
</dbReference>
<accession>A0ABN2PU19</accession>
<evidence type="ECO:0000256" key="7">
    <source>
        <dbReference type="ARBA" id="ARBA00022692"/>
    </source>
</evidence>
<evidence type="ECO:0000256" key="6">
    <source>
        <dbReference type="ARBA" id="ARBA00022592"/>
    </source>
</evidence>
<evidence type="ECO:0000313" key="14">
    <source>
        <dbReference type="Proteomes" id="UP001501303"/>
    </source>
</evidence>
<feature type="region of interest" description="Disordered" evidence="11">
    <location>
        <begin position="1"/>
        <end position="34"/>
    </location>
</feature>
<dbReference type="NCBIfam" id="TIGR00974">
    <property type="entry name" value="3a0107s02c"/>
    <property type="match status" value="1"/>
</dbReference>
<name>A0ABN2PU19_9ACTN</name>
<dbReference type="SUPFAM" id="SSF161098">
    <property type="entry name" value="MetI-like"/>
    <property type="match status" value="1"/>
</dbReference>
<keyword evidence="9 10" id="KW-0472">Membrane</keyword>
<dbReference type="InterPro" id="IPR000515">
    <property type="entry name" value="MetI-like"/>
</dbReference>
<feature type="transmembrane region" description="Helical" evidence="10">
    <location>
        <begin position="73"/>
        <end position="92"/>
    </location>
</feature>
<feature type="transmembrane region" description="Helical" evidence="10">
    <location>
        <begin position="45"/>
        <end position="67"/>
    </location>
</feature>
<feature type="transmembrane region" description="Helical" evidence="10">
    <location>
        <begin position="165"/>
        <end position="184"/>
    </location>
</feature>
<dbReference type="CDD" id="cd06261">
    <property type="entry name" value="TM_PBP2"/>
    <property type="match status" value="1"/>
</dbReference>
<feature type="domain" description="ABC transmembrane type-1" evidence="12">
    <location>
        <begin position="158"/>
        <end position="362"/>
    </location>
</feature>
<dbReference type="Gene3D" id="1.10.3720.10">
    <property type="entry name" value="MetI-like"/>
    <property type="match status" value="1"/>
</dbReference>
<dbReference type="InterPro" id="IPR051408">
    <property type="entry name" value="Phosphate_transprt_permease"/>
</dbReference>
<evidence type="ECO:0000256" key="9">
    <source>
        <dbReference type="ARBA" id="ARBA00023136"/>
    </source>
</evidence>
<keyword evidence="5 10" id="KW-1003">Cell membrane</keyword>
<protein>
    <recommendedName>
        <fullName evidence="10">Phosphate transport system permease protein PstA</fullName>
    </recommendedName>
</protein>
<evidence type="ECO:0000259" key="12">
    <source>
        <dbReference type="PROSITE" id="PS50928"/>
    </source>
</evidence>